<organism evidence="12 13">
    <name type="scientific">Microthlaspi erraticum</name>
    <dbReference type="NCBI Taxonomy" id="1685480"/>
    <lineage>
        <taxon>Eukaryota</taxon>
        <taxon>Viridiplantae</taxon>
        <taxon>Streptophyta</taxon>
        <taxon>Embryophyta</taxon>
        <taxon>Tracheophyta</taxon>
        <taxon>Spermatophyta</taxon>
        <taxon>Magnoliopsida</taxon>
        <taxon>eudicotyledons</taxon>
        <taxon>Gunneridae</taxon>
        <taxon>Pentapetalae</taxon>
        <taxon>rosids</taxon>
        <taxon>malvids</taxon>
        <taxon>Brassicales</taxon>
        <taxon>Brassicaceae</taxon>
        <taxon>Coluteocarpeae</taxon>
        <taxon>Microthlaspi</taxon>
    </lineage>
</organism>
<evidence type="ECO:0000313" key="13">
    <source>
        <dbReference type="Proteomes" id="UP000467841"/>
    </source>
</evidence>
<keyword evidence="5" id="KW-0274">FAD</keyword>
<comment type="similarity">
    <text evidence="3">Belongs to the FMO family.</text>
</comment>
<evidence type="ECO:0000256" key="6">
    <source>
        <dbReference type="ARBA" id="ARBA00022857"/>
    </source>
</evidence>
<dbReference type="EMBL" id="CACVBM020000110">
    <property type="protein sequence ID" value="CAA7014319.1"/>
    <property type="molecule type" value="Genomic_DNA"/>
</dbReference>
<keyword evidence="8" id="KW-0503">Monooxygenase</keyword>
<keyword evidence="4" id="KW-0285">Flavoprotein</keyword>
<keyword evidence="7" id="KW-0560">Oxidoreductase</keyword>
<reference evidence="12" key="1">
    <citation type="submission" date="2020-01" db="EMBL/GenBank/DDBJ databases">
        <authorList>
            <person name="Mishra B."/>
        </authorList>
    </citation>
    <scope>NUCLEOTIDE SEQUENCE [LARGE SCALE GENOMIC DNA]</scope>
</reference>
<accession>A0A6D2HI37</accession>
<evidence type="ECO:0000313" key="12">
    <source>
        <dbReference type="EMBL" id="CAA7014319.1"/>
    </source>
</evidence>
<evidence type="ECO:0000256" key="3">
    <source>
        <dbReference type="ARBA" id="ARBA00009183"/>
    </source>
</evidence>
<dbReference type="PANTHER" id="PTHR43539">
    <property type="entry name" value="FLAVIN-BINDING MONOOXYGENASE-LIKE PROTEIN (AFU_ORTHOLOGUE AFUA_4G09220)"/>
    <property type="match status" value="1"/>
</dbReference>
<dbReference type="Proteomes" id="UP000467841">
    <property type="component" value="Unassembled WGS sequence"/>
</dbReference>
<comment type="caution">
    <text evidence="12">The sequence shown here is derived from an EMBL/GenBank/DDBJ whole genome shotgun (WGS) entry which is preliminary data.</text>
</comment>
<keyword evidence="13" id="KW-1185">Reference proteome</keyword>
<name>A0A6D2HI37_9BRAS</name>
<dbReference type="GO" id="GO:0103075">
    <property type="term" value="F:indole-3-pyruvate monooxygenase activity"/>
    <property type="evidence" value="ECO:0007669"/>
    <property type="project" value="UniProtKB-EC"/>
</dbReference>
<dbReference type="OrthoDB" id="66881at2759"/>
<dbReference type="PANTHER" id="PTHR43539:SF11">
    <property type="entry name" value="INDOLE-3-PYRUVATE MONOOXYGENASE YUCCA8-RELATED"/>
    <property type="match status" value="1"/>
</dbReference>
<dbReference type="EC" id="1.14.13.168" evidence="10"/>
<sequence length="402" mass="45483">MKFRPLKTGDVSVPAQCQLDLTWLQSRETQEKVVVTCMLGIHFRIFYESLHKQVPTSEIAQVCRCIWVNGPVIVGAGPSGLATAARLREQNVPFAVLERADCIASLWQNRTYDRLKLHLPEQFCQLPKMPFPESFPEYPTKCQCIDYLEAYATKFEINPKFNVCVQTARFDETSGLWRVKTKSNNEPTRAEVEYVCRWLVAARGENAETVVPEIEGLSSEFSGEAIYAWDYKSGEKFARKMLSSKSNSGSTSEASVDCSTVCTMIQFQAGEAFGRGKLKRSKHANGDTARVNNLPALLLNKFNSGWSMSFDKAGAQKTVEIFDVLIMVREAFERAGIVLDCFQDTSPKVLLKLEMENLLWAWSLAGFYVGRHLIERFQYKKEHAMASFSDFFTLQSFGPNQD</sequence>
<evidence type="ECO:0000256" key="1">
    <source>
        <dbReference type="ARBA" id="ARBA00001974"/>
    </source>
</evidence>
<keyword evidence="6" id="KW-0521">NADP</keyword>
<dbReference type="InterPro" id="IPR036188">
    <property type="entry name" value="FAD/NAD-bd_sf"/>
</dbReference>
<dbReference type="SUPFAM" id="SSF51905">
    <property type="entry name" value="FAD/NAD(P)-binding domain"/>
    <property type="match status" value="1"/>
</dbReference>
<comment type="catalytic activity">
    <reaction evidence="11">
        <text>indole-3-pyruvate + NADPH + O2 + H(+) = (indol-3-yl)acetate + CO2 + NADP(+) + H2O</text>
        <dbReference type="Rhea" id="RHEA:34331"/>
        <dbReference type="ChEBI" id="CHEBI:15377"/>
        <dbReference type="ChEBI" id="CHEBI:15378"/>
        <dbReference type="ChEBI" id="CHEBI:15379"/>
        <dbReference type="ChEBI" id="CHEBI:16526"/>
        <dbReference type="ChEBI" id="CHEBI:17640"/>
        <dbReference type="ChEBI" id="CHEBI:30854"/>
        <dbReference type="ChEBI" id="CHEBI:57783"/>
        <dbReference type="ChEBI" id="CHEBI:58349"/>
        <dbReference type="EC" id="1.14.13.168"/>
    </reaction>
</comment>
<proteinExistence type="inferred from homology"/>
<dbReference type="GO" id="GO:0009851">
    <property type="term" value="P:auxin biosynthetic process"/>
    <property type="evidence" value="ECO:0007669"/>
    <property type="project" value="UniProtKB-KW"/>
</dbReference>
<protein>
    <recommendedName>
        <fullName evidence="10">indole-3-pyruvate monooxygenase</fullName>
        <ecNumber evidence="10">1.14.13.168</ecNumber>
    </recommendedName>
</protein>
<comment type="pathway">
    <text evidence="2">Plant hormone metabolism; auxin biosynthesis.</text>
</comment>
<evidence type="ECO:0000256" key="5">
    <source>
        <dbReference type="ARBA" id="ARBA00022827"/>
    </source>
</evidence>
<evidence type="ECO:0000256" key="8">
    <source>
        <dbReference type="ARBA" id="ARBA00023033"/>
    </source>
</evidence>
<dbReference type="InterPro" id="IPR050982">
    <property type="entry name" value="Auxin_biosynth/cation_transpt"/>
</dbReference>
<dbReference type="Pfam" id="PF13738">
    <property type="entry name" value="Pyr_redox_3"/>
    <property type="match status" value="1"/>
</dbReference>
<dbReference type="Gene3D" id="3.50.50.60">
    <property type="entry name" value="FAD/NAD(P)-binding domain"/>
    <property type="match status" value="1"/>
</dbReference>
<evidence type="ECO:0000256" key="7">
    <source>
        <dbReference type="ARBA" id="ARBA00023002"/>
    </source>
</evidence>
<evidence type="ECO:0000256" key="4">
    <source>
        <dbReference type="ARBA" id="ARBA00022630"/>
    </source>
</evidence>
<dbReference type="AlphaFoldDB" id="A0A6D2HI37"/>
<comment type="cofactor">
    <cofactor evidence="1">
        <name>FAD</name>
        <dbReference type="ChEBI" id="CHEBI:57692"/>
    </cofactor>
</comment>
<dbReference type="GO" id="GO:0050660">
    <property type="term" value="F:flavin adenine dinucleotide binding"/>
    <property type="evidence" value="ECO:0007669"/>
    <property type="project" value="TreeGrafter"/>
</dbReference>
<evidence type="ECO:0000256" key="2">
    <source>
        <dbReference type="ARBA" id="ARBA00004814"/>
    </source>
</evidence>
<evidence type="ECO:0000256" key="11">
    <source>
        <dbReference type="ARBA" id="ARBA00047707"/>
    </source>
</evidence>
<keyword evidence="9" id="KW-0073">Auxin biosynthesis</keyword>
<evidence type="ECO:0000256" key="10">
    <source>
        <dbReference type="ARBA" id="ARBA00039148"/>
    </source>
</evidence>
<evidence type="ECO:0000256" key="9">
    <source>
        <dbReference type="ARBA" id="ARBA00023070"/>
    </source>
</evidence>
<gene>
    <name evidence="12" type="ORF">MERR_LOCUS1553</name>
</gene>